<accession>A0A1A9FTQ4</accession>
<protein>
    <submittedName>
        <fullName evidence="1">Uncharacterized protein</fullName>
    </submittedName>
</protein>
<organism evidence="1 2">
    <name type="scientific">Brucella pseudogrignonensis</name>
    <dbReference type="NCBI Taxonomy" id="419475"/>
    <lineage>
        <taxon>Bacteria</taxon>
        <taxon>Pseudomonadati</taxon>
        <taxon>Pseudomonadota</taxon>
        <taxon>Alphaproteobacteria</taxon>
        <taxon>Hyphomicrobiales</taxon>
        <taxon>Brucellaceae</taxon>
        <taxon>Brucella/Ochrobactrum group</taxon>
        <taxon>Brucella</taxon>
    </lineage>
</organism>
<keyword evidence="2" id="KW-1185">Reference proteome</keyword>
<dbReference type="KEGG" id="ops:A8A54_18530"/>
<gene>
    <name evidence="1" type="ORF">CEV34_3237</name>
</gene>
<evidence type="ECO:0000313" key="2">
    <source>
        <dbReference type="Proteomes" id="UP000216188"/>
    </source>
</evidence>
<proteinExistence type="predicted"/>
<name>A0A1A9FTQ4_9HYPH</name>
<dbReference type="STRING" id="419475.A8A54_18530"/>
<dbReference type="EMBL" id="NNRM01000037">
    <property type="protein sequence ID" value="OYR23904.1"/>
    <property type="molecule type" value="Genomic_DNA"/>
</dbReference>
<evidence type="ECO:0000313" key="1">
    <source>
        <dbReference type="EMBL" id="OYR23904.1"/>
    </source>
</evidence>
<dbReference type="OrthoDB" id="7774794at2"/>
<sequence>MLSPKSADNYPGRPADCEQAVSPFLTRIMKQATLGGRSEEDADNVVEGTSVPGVRDLIAEAVDAGWSAEEAAQAIKVVSEKLQRGDVGRHLDQ</sequence>
<dbReference type="RefSeq" id="WP_064322590.1">
    <property type="nucleotide sequence ID" value="NZ_CP015776.1"/>
</dbReference>
<reference evidence="1 2" key="1">
    <citation type="submission" date="2017-07" db="EMBL/GenBank/DDBJ databases">
        <title>Phylogenetic study on the rhizospheric bacterium Ochrobactrum sp. A44.</title>
        <authorList>
            <person name="Krzyzanowska D.M."/>
            <person name="Ossowicki A."/>
            <person name="Rajewska M."/>
            <person name="Maciag T."/>
            <person name="Kaczynski Z."/>
            <person name="Czerwicka M."/>
            <person name="Jafra S."/>
        </authorList>
    </citation>
    <scope>NUCLEOTIDE SEQUENCE [LARGE SCALE GENOMIC DNA]</scope>
    <source>
        <strain evidence="1 2">CCUG 30717</strain>
    </source>
</reference>
<dbReference type="AlphaFoldDB" id="A0A1A9FTQ4"/>
<comment type="caution">
    <text evidence="1">The sequence shown here is derived from an EMBL/GenBank/DDBJ whole genome shotgun (WGS) entry which is preliminary data.</text>
</comment>
<dbReference type="Proteomes" id="UP000216188">
    <property type="component" value="Unassembled WGS sequence"/>
</dbReference>